<protein>
    <submittedName>
        <fullName evidence="1">Uncharacterized protein</fullName>
    </submittedName>
</protein>
<dbReference type="EMBL" id="BMII01000026">
    <property type="protein sequence ID" value="GGB67237.1"/>
    <property type="molecule type" value="Genomic_DNA"/>
</dbReference>
<accession>A0ABQ1JFI1</accession>
<sequence>MTIIKYSKSLKYYPFKAIQTAAVNCLLNAVNVKNRYVQPIILIKIFEAFCDVTDNKVSYLSLQQPDFAKLTHGFIGSLLSGEMIEFNADTILNFVDAFYLGVGTMNPYIERDERFALGGKKRRGFLRENKDKFIVKWVAMKSPTNLKRENYWSGFPVIGRKGTVTYLEAQGIYREFSSEFANTIHKRIVENTLKHALPRVTEFNKFFKFLVNNKSIYSESTFQDPRQIDDLFKQYCKYYFLKELIEKKRNKINVISEWNLFSNFVTETFIASGVWKNPISGKLPHIINEGINARETNIKKDKNGIEIKRKLLTDVPMQVTDEEALELLFGNISTDLNSIKSWAISQANDLYKRHLRCKKLAQKGRAFTSINKEFGHVAPIDDELICYLAAIFEERGDTKGFNFKFQQRINSTDVMYQLGLPRNSYDLDPYKVLLTSEHPEITPQYLRDLELYDKKNDLVGFVEIDGVYWLTGYKDRKTPKHSEQQIQLTEQTAQLVKEVIAITEPVRQSLKSDNNDLCRYLFVNYSGGMKNKIKAVNITYNKSQRDRNVAAYNRFRDEIKKFTNKREEDLDHFIWRISLTSIRASAAVLV</sequence>
<dbReference type="Proteomes" id="UP000617555">
    <property type="component" value="Unassembled WGS sequence"/>
</dbReference>
<dbReference type="RefSeq" id="WP_229706703.1">
    <property type="nucleotide sequence ID" value="NZ_BMII01000026.1"/>
</dbReference>
<evidence type="ECO:0000313" key="1">
    <source>
        <dbReference type="EMBL" id="GGB67237.1"/>
    </source>
</evidence>
<gene>
    <name evidence="1" type="ORF">GCM10011607_29830</name>
</gene>
<organism evidence="1 2">
    <name type="scientific">Shewanella inventionis</name>
    <dbReference type="NCBI Taxonomy" id="1738770"/>
    <lineage>
        <taxon>Bacteria</taxon>
        <taxon>Pseudomonadati</taxon>
        <taxon>Pseudomonadota</taxon>
        <taxon>Gammaproteobacteria</taxon>
        <taxon>Alteromonadales</taxon>
        <taxon>Shewanellaceae</taxon>
        <taxon>Shewanella</taxon>
    </lineage>
</organism>
<evidence type="ECO:0000313" key="2">
    <source>
        <dbReference type="Proteomes" id="UP000617555"/>
    </source>
</evidence>
<comment type="caution">
    <text evidence="1">The sequence shown here is derived from an EMBL/GenBank/DDBJ whole genome shotgun (WGS) entry which is preliminary data.</text>
</comment>
<keyword evidence="2" id="KW-1185">Reference proteome</keyword>
<name>A0ABQ1JFI1_9GAMM</name>
<reference evidence="2" key="1">
    <citation type="journal article" date="2019" name="Int. J. Syst. Evol. Microbiol.">
        <title>The Global Catalogue of Microorganisms (GCM) 10K type strain sequencing project: providing services to taxonomists for standard genome sequencing and annotation.</title>
        <authorList>
            <consortium name="The Broad Institute Genomics Platform"/>
            <consortium name="The Broad Institute Genome Sequencing Center for Infectious Disease"/>
            <person name="Wu L."/>
            <person name="Ma J."/>
        </authorList>
    </citation>
    <scope>NUCLEOTIDE SEQUENCE [LARGE SCALE GENOMIC DNA]</scope>
    <source>
        <strain evidence="2">CGMCC 1.15339</strain>
    </source>
</reference>
<proteinExistence type="predicted"/>